<keyword evidence="5" id="KW-0496">Mitochondrion</keyword>
<comment type="caution">
    <text evidence="9">The sequence shown here is derived from an EMBL/GenBank/DDBJ whole genome shotgun (WGS) entry which is preliminary data.</text>
</comment>
<dbReference type="PANTHER" id="PTHR15680">
    <property type="entry name" value="RIBOSOMAL PROTEIN L19"/>
    <property type="match status" value="1"/>
</dbReference>
<proteinExistence type="inferred from homology"/>
<evidence type="ECO:0000256" key="7">
    <source>
        <dbReference type="ARBA" id="ARBA00035288"/>
    </source>
</evidence>
<name>A0AAN7X1M6_ELEMC</name>
<dbReference type="InterPro" id="IPR038657">
    <property type="entry name" value="Ribosomal_bL19_sf"/>
</dbReference>
<dbReference type="GO" id="GO:0006412">
    <property type="term" value="P:translation"/>
    <property type="evidence" value="ECO:0007669"/>
    <property type="project" value="InterPro"/>
</dbReference>
<keyword evidence="10" id="KW-1185">Reference proteome</keyword>
<dbReference type="FunFam" id="2.30.30.790:FF:000002">
    <property type="entry name" value="39S ribosomal protein L19, mitochondrial"/>
    <property type="match status" value="1"/>
</dbReference>
<evidence type="ECO:0000313" key="9">
    <source>
        <dbReference type="EMBL" id="KAK5852861.1"/>
    </source>
</evidence>
<keyword evidence="6" id="KW-0687">Ribonucleoprotein</keyword>
<dbReference type="PRINTS" id="PR00061">
    <property type="entry name" value="RIBOSOMALL19"/>
</dbReference>
<reference evidence="9 10" key="2">
    <citation type="journal article" date="2023" name="Mol. Biol. Evol.">
        <title>Genomics of Secondarily Temperate Adaptation in the Only Non-Antarctic Icefish.</title>
        <authorList>
            <person name="Rivera-Colon A.G."/>
            <person name="Rayamajhi N."/>
            <person name="Minhas B.F."/>
            <person name="Madrigal G."/>
            <person name="Bilyk K.T."/>
            <person name="Yoon V."/>
            <person name="Hune M."/>
            <person name="Gregory S."/>
            <person name="Cheng C.H.C."/>
            <person name="Catchen J.M."/>
        </authorList>
    </citation>
    <scope>NUCLEOTIDE SEQUENCE [LARGE SCALE GENOMIC DNA]</scope>
    <source>
        <strain evidence="9">JMC-PN-2008</strain>
    </source>
</reference>
<dbReference type="EMBL" id="JAUZQC010000020">
    <property type="protein sequence ID" value="KAK5852861.1"/>
    <property type="molecule type" value="Genomic_DNA"/>
</dbReference>
<evidence type="ECO:0000256" key="6">
    <source>
        <dbReference type="ARBA" id="ARBA00023274"/>
    </source>
</evidence>
<dbReference type="Proteomes" id="UP001346869">
    <property type="component" value="Unassembled WGS sequence"/>
</dbReference>
<gene>
    <name evidence="9" type="ORF">PBY51_006699</name>
</gene>
<dbReference type="InterPro" id="IPR008991">
    <property type="entry name" value="Translation_prot_SH3-like_sf"/>
</dbReference>
<evidence type="ECO:0000256" key="1">
    <source>
        <dbReference type="ARBA" id="ARBA00004173"/>
    </source>
</evidence>
<dbReference type="PANTHER" id="PTHR15680:SF9">
    <property type="entry name" value="LARGE RIBOSOMAL SUBUNIT PROTEIN BL19M"/>
    <property type="match status" value="1"/>
</dbReference>
<evidence type="ECO:0000256" key="5">
    <source>
        <dbReference type="ARBA" id="ARBA00023128"/>
    </source>
</evidence>
<keyword evidence="4" id="KW-0689">Ribosomal protein</keyword>
<evidence type="ECO:0000256" key="3">
    <source>
        <dbReference type="ARBA" id="ARBA00022946"/>
    </source>
</evidence>
<dbReference type="SUPFAM" id="SSF50104">
    <property type="entry name" value="Translation proteins SH3-like domain"/>
    <property type="match status" value="1"/>
</dbReference>
<sequence>MAVCGIKLNKVMFSLSLLRNLRLRNERFVSTSLCRLSPEEEPPKFTPPSKPVIVDKTQTVASLRKFLSPEFIPPRQRTDPIKFSMERKDMIRRRKVVNLPEFYAGSILAVTMADPNATGKVNRFVGICIKRGGTGLGATFILRNIIDNQGVEICYDLYSPRIQNIEVLKLEKRLDDSLLYLRDALPDYSTVDPNIKPVPISPTGEVPVNEIKVRMRPKPWSKRWERPNFDIKGIRFDLSLSEEQMEHAQKWAQPWREYDMLKEYDTSKLEEQILSEVQLKMSK</sequence>
<reference evidence="9 10" key="1">
    <citation type="journal article" date="2023" name="Genes (Basel)">
        <title>Chromosome-Level Genome Assembly and Circadian Gene Repertoire of the Patagonia Blennie Eleginops maclovinus-The Closest Ancestral Proxy of Antarctic Cryonotothenioids.</title>
        <authorList>
            <person name="Cheng C.C."/>
            <person name="Rivera-Colon A.G."/>
            <person name="Minhas B.F."/>
            <person name="Wilson L."/>
            <person name="Rayamajhi N."/>
            <person name="Vargas-Chacoff L."/>
            <person name="Catchen J.M."/>
        </authorList>
    </citation>
    <scope>NUCLEOTIDE SEQUENCE [LARGE SCALE GENOMIC DNA]</scope>
    <source>
        <strain evidence="9">JMC-PN-2008</strain>
    </source>
</reference>
<dbReference type="Pfam" id="PF01245">
    <property type="entry name" value="Ribosomal_L19"/>
    <property type="match status" value="1"/>
</dbReference>
<evidence type="ECO:0000256" key="4">
    <source>
        <dbReference type="ARBA" id="ARBA00022980"/>
    </source>
</evidence>
<dbReference type="InterPro" id="IPR001857">
    <property type="entry name" value="Ribosomal_bL19"/>
</dbReference>
<organism evidence="9 10">
    <name type="scientific">Eleginops maclovinus</name>
    <name type="common">Patagonian blennie</name>
    <name type="synonym">Eleginus maclovinus</name>
    <dbReference type="NCBI Taxonomy" id="56733"/>
    <lineage>
        <taxon>Eukaryota</taxon>
        <taxon>Metazoa</taxon>
        <taxon>Chordata</taxon>
        <taxon>Craniata</taxon>
        <taxon>Vertebrata</taxon>
        <taxon>Euteleostomi</taxon>
        <taxon>Actinopterygii</taxon>
        <taxon>Neopterygii</taxon>
        <taxon>Teleostei</taxon>
        <taxon>Neoteleostei</taxon>
        <taxon>Acanthomorphata</taxon>
        <taxon>Eupercaria</taxon>
        <taxon>Perciformes</taxon>
        <taxon>Notothenioidei</taxon>
        <taxon>Eleginopidae</taxon>
        <taxon>Eleginops</taxon>
    </lineage>
</organism>
<dbReference type="GO" id="GO:0005762">
    <property type="term" value="C:mitochondrial large ribosomal subunit"/>
    <property type="evidence" value="ECO:0007669"/>
    <property type="project" value="TreeGrafter"/>
</dbReference>
<comment type="similarity">
    <text evidence="2">Belongs to the bacterial ribosomal protein bL19 family.</text>
</comment>
<dbReference type="Gene3D" id="2.30.30.790">
    <property type="match status" value="1"/>
</dbReference>
<evidence type="ECO:0000256" key="2">
    <source>
        <dbReference type="ARBA" id="ARBA00005781"/>
    </source>
</evidence>
<accession>A0AAN7X1M6</accession>
<evidence type="ECO:0000256" key="8">
    <source>
        <dbReference type="ARBA" id="ARBA00035359"/>
    </source>
</evidence>
<comment type="subcellular location">
    <subcellularLocation>
        <location evidence="1">Mitochondrion</location>
    </subcellularLocation>
</comment>
<keyword evidence="3" id="KW-0809">Transit peptide</keyword>
<evidence type="ECO:0000313" key="10">
    <source>
        <dbReference type="Proteomes" id="UP001346869"/>
    </source>
</evidence>
<dbReference type="GO" id="GO:0003735">
    <property type="term" value="F:structural constituent of ribosome"/>
    <property type="evidence" value="ECO:0007669"/>
    <property type="project" value="InterPro"/>
</dbReference>
<dbReference type="AlphaFoldDB" id="A0AAN7X1M6"/>
<protein>
    <recommendedName>
        <fullName evidence="7">Large ribosomal subunit protein bL19m</fullName>
    </recommendedName>
    <alternativeName>
        <fullName evidence="8">39S ribosomal protein L19, mitochondrial</fullName>
    </alternativeName>
</protein>